<name>A0A917RTD7_9NOCA</name>
<organism evidence="1 2">
    <name type="scientific">Nocardia jinanensis</name>
    <dbReference type="NCBI Taxonomy" id="382504"/>
    <lineage>
        <taxon>Bacteria</taxon>
        <taxon>Bacillati</taxon>
        <taxon>Actinomycetota</taxon>
        <taxon>Actinomycetes</taxon>
        <taxon>Mycobacteriales</taxon>
        <taxon>Nocardiaceae</taxon>
        <taxon>Nocardia</taxon>
    </lineage>
</organism>
<dbReference type="Gene3D" id="1.25.40.10">
    <property type="entry name" value="Tetratricopeptide repeat domain"/>
    <property type="match status" value="1"/>
</dbReference>
<dbReference type="InterPro" id="IPR004027">
    <property type="entry name" value="SEC_C_motif"/>
</dbReference>
<dbReference type="Gene3D" id="3.10.450.50">
    <property type="match status" value="1"/>
</dbReference>
<gene>
    <name evidence="1" type="ORF">GCM10011588_48390</name>
</gene>
<dbReference type="SUPFAM" id="SSF48452">
    <property type="entry name" value="TPR-like"/>
    <property type="match status" value="1"/>
</dbReference>
<keyword evidence="2" id="KW-1185">Reference proteome</keyword>
<accession>A0A917RTD7</accession>
<reference evidence="1" key="2">
    <citation type="submission" date="2020-09" db="EMBL/GenBank/DDBJ databases">
        <authorList>
            <person name="Sun Q."/>
            <person name="Zhou Y."/>
        </authorList>
    </citation>
    <scope>NUCLEOTIDE SEQUENCE</scope>
    <source>
        <strain evidence="1">CGMCC 4.3508</strain>
    </source>
</reference>
<comment type="caution">
    <text evidence="1">The sequence shown here is derived from an EMBL/GenBank/DDBJ whole genome shotgun (WGS) entry which is preliminary data.</text>
</comment>
<dbReference type="AlphaFoldDB" id="A0A917RTD7"/>
<dbReference type="Pfam" id="PF02810">
    <property type="entry name" value="SEC-C"/>
    <property type="match status" value="1"/>
</dbReference>
<protein>
    <submittedName>
        <fullName evidence="1">Preprotein translocase SecA</fullName>
    </submittedName>
</protein>
<dbReference type="InterPro" id="IPR011990">
    <property type="entry name" value="TPR-like_helical_dom_sf"/>
</dbReference>
<dbReference type="EMBL" id="BMMH01000011">
    <property type="protein sequence ID" value="GGL27885.1"/>
    <property type="molecule type" value="Genomic_DNA"/>
</dbReference>
<sequence length="301" mass="33245">MALAAETEAELDRYPDQRGEILLEAAALWHDAEEHDRAIDLLTRAVALGGEDGGLARVSMAEVLFDLAHDAEAWAQLDALRQDRIASPAPYHLAAELLEERGDDQQALTWFNIAVSRLTDQEMAERETEFGYLSYADNIISGRRRVREALGLPADELDGSVSSAADRAAELARALTPPIPPREMRILFWPRAEIPRAHETWPQLVENLDTDTYATGREKENRELADSGIPRITMVPLTVAKLVEYAARTGGDPTDSETRQACIDEIVSEGKAISWPPPRNAPCWCGSATKYKKCCGRPTLG</sequence>
<evidence type="ECO:0000313" key="2">
    <source>
        <dbReference type="Proteomes" id="UP000638263"/>
    </source>
</evidence>
<proteinExistence type="predicted"/>
<reference evidence="1" key="1">
    <citation type="journal article" date="2014" name="Int. J. Syst. Evol. Microbiol.">
        <title>Complete genome sequence of Corynebacterium casei LMG S-19264T (=DSM 44701T), isolated from a smear-ripened cheese.</title>
        <authorList>
            <consortium name="US DOE Joint Genome Institute (JGI-PGF)"/>
            <person name="Walter F."/>
            <person name="Albersmeier A."/>
            <person name="Kalinowski J."/>
            <person name="Ruckert C."/>
        </authorList>
    </citation>
    <scope>NUCLEOTIDE SEQUENCE</scope>
    <source>
        <strain evidence="1">CGMCC 4.3508</strain>
    </source>
</reference>
<evidence type="ECO:0000313" key="1">
    <source>
        <dbReference type="EMBL" id="GGL27885.1"/>
    </source>
</evidence>
<dbReference type="SUPFAM" id="SSF103642">
    <property type="entry name" value="Sec-C motif"/>
    <property type="match status" value="1"/>
</dbReference>
<dbReference type="Proteomes" id="UP000638263">
    <property type="component" value="Unassembled WGS sequence"/>
</dbReference>